<evidence type="ECO:0000313" key="15">
    <source>
        <dbReference type="EMBL" id="CRI47210.1"/>
    </source>
</evidence>
<reference evidence="12" key="1">
    <citation type="submission" date="2015-05" db="EMBL/GenBank/DDBJ databases">
        <authorList>
            <person name="Rattei Thomas"/>
        </authorList>
    </citation>
    <scope>NUCLEOTIDE SEQUENCE</scope>
    <source>
        <strain evidence="9">CV15</strain>
        <strain evidence="10">CWL029c</strain>
        <strain evidence="12">DC9</strain>
        <strain evidence="11">GiD</strain>
        <strain evidence="13">H12</strain>
        <strain evidence="14">MUL2216</strain>
        <strain evidence="15">Panola</strain>
        <strain evidence="17">PB1</strain>
        <strain evidence="16">U1271</strain>
        <strain evidence="18">UZG1</strain>
        <strain evidence="19">Wien2</strain>
        <strain evidence="20">YK41</strain>
    </source>
</reference>
<dbReference type="AlphaFoldDB" id="A0A0F7X2C0"/>
<dbReference type="GO" id="GO:0006310">
    <property type="term" value="P:DNA recombination"/>
    <property type="evidence" value="ECO:0007669"/>
    <property type="project" value="UniProtKB-UniRule"/>
</dbReference>
<evidence type="ECO:0000313" key="17">
    <source>
        <dbReference type="EMBL" id="CRI50632.1"/>
    </source>
</evidence>
<dbReference type="InterPro" id="IPR022572">
    <property type="entry name" value="DNA_rep/recomb_RecO_N"/>
</dbReference>
<accession>A0A0F7X2C0</accession>
<dbReference type="EMBL" id="LN847240">
    <property type="protein sequence ID" value="CRI50632.1"/>
    <property type="molecule type" value="Genomic_DNA"/>
</dbReference>
<dbReference type="EMBL" id="LN847227">
    <property type="protein sequence ID" value="CRI46080.1"/>
    <property type="molecule type" value="Genomic_DNA"/>
</dbReference>
<keyword evidence="5 7" id="KW-0234">DNA repair</keyword>
<dbReference type="EMBL" id="LN847004">
    <property type="protein sequence ID" value="CRI40484.1"/>
    <property type="molecule type" value="Genomic_DNA"/>
</dbReference>
<dbReference type="Gene3D" id="6.20.220.20">
    <property type="entry name" value="Recombination protein O, zinc-binding domain"/>
    <property type="match status" value="1"/>
</dbReference>
<evidence type="ECO:0000259" key="8">
    <source>
        <dbReference type="Pfam" id="PF11967"/>
    </source>
</evidence>
<evidence type="ECO:0000256" key="7">
    <source>
        <dbReference type="HAMAP-Rule" id="MF_00201"/>
    </source>
</evidence>
<dbReference type="GO" id="GO:0043590">
    <property type="term" value="C:bacterial nucleoid"/>
    <property type="evidence" value="ECO:0007669"/>
    <property type="project" value="TreeGrafter"/>
</dbReference>
<dbReference type="PATRIC" id="fig|83558.13.peg.626"/>
<dbReference type="Pfam" id="PF02565">
    <property type="entry name" value="RecO_C"/>
    <property type="match status" value="1"/>
</dbReference>
<evidence type="ECO:0000256" key="4">
    <source>
        <dbReference type="ARBA" id="ARBA00023172"/>
    </source>
</evidence>
<evidence type="ECO:0000313" key="14">
    <source>
        <dbReference type="EMBL" id="CRI46080.1"/>
    </source>
</evidence>
<dbReference type="EMBL" id="LN847244">
    <property type="protein sequence ID" value="CRI49503.1"/>
    <property type="molecule type" value="Genomic_DNA"/>
</dbReference>
<evidence type="ECO:0000313" key="11">
    <source>
        <dbReference type="EMBL" id="CRI41612.1"/>
    </source>
</evidence>
<dbReference type="EMBL" id="LN847008">
    <property type="protein sequence ID" value="CRI41612.1"/>
    <property type="molecule type" value="Genomic_DNA"/>
</dbReference>
<dbReference type="PANTHER" id="PTHR33991:SF1">
    <property type="entry name" value="DNA REPAIR PROTEIN RECO"/>
    <property type="match status" value="1"/>
</dbReference>
<name>A0A0F7X2C0_CHLPN</name>
<dbReference type="Pfam" id="PF11967">
    <property type="entry name" value="RecO_N"/>
    <property type="match status" value="1"/>
</dbReference>
<dbReference type="OrthoDB" id="17601at2"/>
<evidence type="ECO:0000313" key="12">
    <source>
        <dbReference type="EMBL" id="CRI42707.1"/>
    </source>
</evidence>
<dbReference type="SUPFAM" id="SSF57863">
    <property type="entry name" value="ArfGap/RecO-like zinc finger"/>
    <property type="match status" value="1"/>
</dbReference>
<keyword evidence="3 7" id="KW-0227">DNA damage</keyword>
<dbReference type="EMBL" id="LN846999">
    <property type="protein sequence ID" value="CRI38221.1"/>
    <property type="molecule type" value="Genomic_DNA"/>
</dbReference>
<dbReference type="InterPro" id="IPR042242">
    <property type="entry name" value="RecO_C"/>
</dbReference>
<evidence type="ECO:0000256" key="6">
    <source>
        <dbReference type="ARBA" id="ARBA00033409"/>
    </source>
</evidence>
<evidence type="ECO:0000256" key="2">
    <source>
        <dbReference type="ARBA" id="ARBA00021310"/>
    </source>
</evidence>
<proteinExistence type="inferred from homology"/>
<comment type="similarity">
    <text evidence="1 7">Belongs to the RecO family.</text>
</comment>
<dbReference type="SUPFAM" id="SSF50249">
    <property type="entry name" value="Nucleic acid-binding proteins"/>
    <property type="match status" value="1"/>
</dbReference>
<dbReference type="PANTHER" id="PTHR33991">
    <property type="entry name" value="DNA REPAIR PROTEIN RECO"/>
    <property type="match status" value="1"/>
</dbReference>
<evidence type="ECO:0000256" key="1">
    <source>
        <dbReference type="ARBA" id="ARBA00007452"/>
    </source>
</evidence>
<evidence type="ECO:0000313" key="9">
    <source>
        <dbReference type="EMBL" id="CRI38221.1"/>
    </source>
</evidence>
<feature type="domain" description="DNA replication/recombination mediator RecO N-terminal" evidence="8">
    <location>
        <begin position="3"/>
        <end position="78"/>
    </location>
</feature>
<evidence type="ECO:0000313" key="13">
    <source>
        <dbReference type="EMBL" id="CRI43841.1"/>
    </source>
</evidence>
<dbReference type="GeneID" id="45050635"/>
<dbReference type="RefSeq" id="WP_010883227.1">
    <property type="nucleotide sequence ID" value="NZ_CP160064.1"/>
</dbReference>
<dbReference type="NCBIfam" id="TIGR00613">
    <property type="entry name" value="reco"/>
    <property type="match status" value="1"/>
</dbReference>
<comment type="function">
    <text evidence="7">Involved in DNA repair and RecF pathway recombination.</text>
</comment>
<dbReference type="EMBL" id="LN847254">
    <property type="protein sequence ID" value="CRI53250.1"/>
    <property type="molecule type" value="Genomic_DNA"/>
</dbReference>
<evidence type="ECO:0000256" key="3">
    <source>
        <dbReference type="ARBA" id="ARBA00022763"/>
    </source>
</evidence>
<dbReference type="InterPro" id="IPR012340">
    <property type="entry name" value="NA-bd_OB-fold"/>
</dbReference>
<evidence type="ECO:0000313" key="19">
    <source>
        <dbReference type="EMBL" id="CRI53250.1"/>
    </source>
</evidence>
<dbReference type="GO" id="GO:0006302">
    <property type="term" value="P:double-strand break repair"/>
    <property type="evidence" value="ECO:0007669"/>
    <property type="project" value="TreeGrafter"/>
</dbReference>
<evidence type="ECO:0000313" key="20">
    <source>
        <dbReference type="EMBL" id="CRI73253.1"/>
    </source>
</evidence>
<dbReference type="Gene3D" id="1.20.1440.120">
    <property type="entry name" value="Recombination protein O, C-terminal domain"/>
    <property type="match status" value="1"/>
</dbReference>
<evidence type="ECO:0000313" key="10">
    <source>
        <dbReference type="EMBL" id="CRI40484.1"/>
    </source>
</evidence>
<dbReference type="EMBL" id="LN847235">
    <property type="protein sequence ID" value="CRI47210.1"/>
    <property type="molecule type" value="Genomic_DNA"/>
</dbReference>
<dbReference type="SMR" id="A0A0F7X2C0"/>
<dbReference type="HAMAP" id="MF_00201">
    <property type="entry name" value="RecO"/>
    <property type="match status" value="1"/>
</dbReference>
<dbReference type="EMBL" id="LN847189">
    <property type="protein sequence ID" value="CRI43841.1"/>
    <property type="molecule type" value="Genomic_DNA"/>
</dbReference>
<dbReference type="EMBL" id="LN847051">
    <property type="protein sequence ID" value="CRI42707.1"/>
    <property type="molecule type" value="Genomic_DNA"/>
</dbReference>
<evidence type="ECO:0000313" key="16">
    <source>
        <dbReference type="EMBL" id="CRI49503.1"/>
    </source>
</evidence>
<dbReference type="InterPro" id="IPR003717">
    <property type="entry name" value="RecO"/>
</dbReference>
<organism evidence="12">
    <name type="scientific">Chlamydia pneumoniae</name>
    <name type="common">Chlamydophila pneumoniae</name>
    <dbReference type="NCBI Taxonomy" id="83558"/>
    <lineage>
        <taxon>Bacteria</taxon>
        <taxon>Pseudomonadati</taxon>
        <taxon>Chlamydiota</taxon>
        <taxon>Chlamydiia</taxon>
        <taxon>Chlamydiales</taxon>
        <taxon>Chlamydiaceae</taxon>
        <taxon>Chlamydia/Chlamydophila group</taxon>
        <taxon>Chlamydia</taxon>
    </lineage>
</organism>
<gene>
    <name evidence="7 12" type="primary">recO</name>
    <name evidence="9" type="ORF">BN1224_CV15_C_00540</name>
    <name evidence="12" type="ORF">BN1224_DC9_BU_00320</name>
    <name evidence="11" type="ORF">BN1224_GiD_A_06130</name>
    <name evidence="13" type="ORF">BN1224_H12_EJ_00190</name>
    <name evidence="14" type="ORF">BN1224_MUL2216_F_01350</name>
    <name evidence="15" type="ORF">BN1224_Panola_J_00190</name>
    <name evidence="17" type="ORF">BN1224_PB1_B_06010</name>
    <name evidence="16" type="ORF">BN1224_U1271_C_04430</name>
    <name evidence="18" type="ORF">BN1224_UZG1_A_06140</name>
    <name evidence="19" type="ORF">BN1224_Wien2_G_02390</name>
    <name evidence="20" type="ORF">BN1224_YK41_BR_00300</name>
    <name evidence="10" type="ORF">CWL029c_D_01210</name>
</gene>
<evidence type="ECO:0000256" key="5">
    <source>
        <dbReference type="ARBA" id="ARBA00023204"/>
    </source>
</evidence>
<dbReference type="EMBL" id="LN847245">
    <property type="protein sequence ID" value="CRI51759.1"/>
    <property type="molecule type" value="Genomic_DNA"/>
</dbReference>
<dbReference type="InterPro" id="IPR037278">
    <property type="entry name" value="ARFGAP/RecO"/>
</dbReference>
<evidence type="ECO:0000313" key="18">
    <source>
        <dbReference type="EMBL" id="CRI51759.1"/>
    </source>
</evidence>
<sequence>MQICVTGVVLRSRPLGKNHTLTTLFTPEGLFTFFAKQGQTLQCDYRETLVPISLGKYTLHRNGSRLPKLTHGDILNAFEAIKQTYALLEASGKMIQALLASQWKEKPSHKLFSLFLNFLHRIPESSNPEFFAAIFVLKLLQYEGILDLTPACSLCKASLPYACYRYQGHKLCKKHQHKQAISIEKEEEQILQAIIHAKQFSELLAIAEFPIAIAEKIFYLFDSLQEEKKSERNSSEDPYHEILRLSKVVHPY</sequence>
<keyword evidence="4 7" id="KW-0233">DNA recombination</keyword>
<protein>
    <recommendedName>
        <fullName evidence="2 7">DNA repair protein RecO</fullName>
    </recommendedName>
    <alternativeName>
        <fullName evidence="6 7">Recombination protein O</fullName>
    </alternativeName>
</protein>
<dbReference type="EMBL" id="LN849043">
    <property type="protein sequence ID" value="CRI73253.1"/>
    <property type="molecule type" value="Genomic_DNA"/>
</dbReference>